<organism evidence="1 2">
    <name type="scientific">Motilibacter peucedani</name>
    <dbReference type="NCBI Taxonomy" id="598650"/>
    <lineage>
        <taxon>Bacteria</taxon>
        <taxon>Bacillati</taxon>
        <taxon>Actinomycetota</taxon>
        <taxon>Actinomycetes</taxon>
        <taxon>Motilibacterales</taxon>
        <taxon>Motilibacteraceae</taxon>
        <taxon>Motilibacter</taxon>
    </lineage>
</organism>
<protein>
    <submittedName>
        <fullName evidence="1">Uncharacterized protein</fullName>
    </submittedName>
</protein>
<sequence>MSETYAPTRRSNKVADWVETTALSRRTSLGSDLLHQLGRDVGYSQSDVALGLTTMSRRASLLEAAYPFRVGGGGAAATADPHTAPWTALLLMSAESPARRALDIPAAAAHLERVTASALRSLFGPGTSSLRFGAGEEGRPAAFSEAIKWLAGMMHVPVGTAYRPPHGKDGGVDVVAWRPFPDRRSGFPVLLAQCTLEKDFVQKAADVDVRVWAGYLRLDIEPYTALAIPDVVPAGEEWNALAAKTVVLDRVRLAAMIPQEAHLDDDLRPVSRWAEERLELMRAQE</sequence>
<dbReference type="EMBL" id="RBWV01000010">
    <property type="protein sequence ID" value="RKS77492.1"/>
    <property type="molecule type" value="Genomic_DNA"/>
</dbReference>
<name>A0A420XRM0_9ACTN</name>
<dbReference type="Proteomes" id="UP000281955">
    <property type="component" value="Unassembled WGS sequence"/>
</dbReference>
<accession>A0A420XRM0</accession>
<reference evidence="1 2" key="1">
    <citation type="submission" date="2018-10" db="EMBL/GenBank/DDBJ databases">
        <title>Genomic Encyclopedia of Archaeal and Bacterial Type Strains, Phase II (KMG-II): from individual species to whole genera.</title>
        <authorList>
            <person name="Goeker M."/>
        </authorList>
    </citation>
    <scope>NUCLEOTIDE SEQUENCE [LARGE SCALE GENOMIC DNA]</scope>
    <source>
        <strain evidence="1 2">RP-AC37</strain>
    </source>
</reference>
<comment type="caution">
    <text evidence="1">The sequence shown here is derived from an EMBL/GenBank/DDBJ whole genome shotgun (WGS) entry which is preliminary data.</text>
</comment>
<gene>
    <name evidence="1" type="ORF">CLV35_1179</name>
</gene>
<evidence type="ECO:0000313" key="1">
    <source>
        <dbReference type="EMBL" id="RKS77492.1"/>
    </source>
</evidence>
<dbReference type="AlphaFoldDB" id="A0A420XRM0"/>
<keyword evidence="2" id="KW-1185">Reference proteome</keyword>
<dbReference type="InParanoid" id="A0A420XRM0"/>
<evidence type="ECO:0000313" key="2">
    <source>
        <dbReference type="Proteomes" id="UP000281955"/>
    </source>
</evidence>
<proteinExistence type="predicted"/>